<evidence type="ECO:0000313" key="2">
    <source>
        <dbReference type="EMBL" id="PIZ47174.1"/>
    </source>
</evidence>
<accession>A0A2M7TKH6</accession>
<gene>
    <name evidence="2" type="ORF">COY32_02105</name>
</gene>
<dbReference type="Proteomes" id="UP000228920">
    <property type="component" value="Unassembled WGS sequence"/>
</dbReference>
<protein>
    <submittedName>
        <fullName evidence="2">Uncharacterized protein</fullName>
    </submittedName>
</protein>
<evidence type="ECO:0000256" key="1">
    <source>
        <dbReference type="SAM" id="MobiDB-lite"/>
    </source>
</evidence>
<sequence length="59" mass="6412">MPKLQRRENAEREGVIGISDVRGLLHAHSKEGNESSPESVVETRRGSNCGSIPLEILTA</sequence>
<name>A0A2M7TKH6_UNCKA</name>
<dbReference type="EMBL" id="PFNL01000062">
    <property type="protein sequence ID" value="PIZ47174.1"/>
    <property type="molecule type" value="Genomic_DNA"/>
</dbReference>
<comment type="caution">
    <text evidence="2">The sequence shown here is derived from an EMBL/GenBank/DDBJ whole genome shotgun (WGS) entry which is preliminary data.</text>
</comment>
<evidence type="ECO:0000313" key="3">
    <source>
        <dbReference type="Proteomes" id="UP000228920"/>
    </source>
</evidence>
<reference evidence="3" key="1">
    <citation type="submission" date="2017-09" db="EMBL/GenBank/DDBJ databases">
        <title>Depth-based differentiation of microbial function through sediment-hosted aquifers and enrichment of novel symbionts in the deep terrestrial subsurface.</title>
        <authorList>
            <person name="Probst A.J."/>
            <person name="Ladd B."/>
            <person name="Jarett J.K."/>
            <person name="Geller-Mcgrath D.E."/>
            <person name="Sieber C.M.K."/>
            <person name="Emerson J.B."/>
            <person name="Anantharaman K."/>
            <person name="Thomas B.C."/>
            <person name="Malmstrom R."/>
            <person name="Stieglmeier M."/>
            <person name="Klingl A."/>
            <person name="Woyke T."/>
            <person name="Ryan C.M."/>
            <person name="Banfield J.F."/>
        </authorList>
    </citation>
    <scope>NUCLEOTIDE SEQUENCE [LARGE SCALE GENOMIC DNA]</scope>
</reference>
<organism evidence="2 3">
    <name type="scientific">candidate division WWE3 bacterium CG_4_10_14_0_2_um_filter_41_14</name>
    <dbReference type="NCBI Taxonomy" id="1975072"/>
    <lineage>
        <taxon>Bacteria</taxon>
        <taxon>Katanobacteria</taxon>
    </lineage>
</organism>
<proteinExistence type="predicted"/>
<feature type="region of interest" description="Disordered" evidence="1">
    <location>
        <begin position="26"/>
        <end position="59"/>
    </location>
</feature>
<dbReference type="AlphaFoldDB" id="A0A2M7TKH6"/>